<dbReference type="SUPFAM" id="SSF56112">
    <property type="entry name" value="Protein kinase-like (PK-like)"/>
    <property type="match status" value="1"/>
</dbReference>
<feature type="binding site" evidence="5">
    <location>
        <position position="47"/>
    </location>
    <ligand>
        <name>ATP</name>
        <dbReference type="ChEBI" id="CHEBI:30616"/>
    </ligand>
</feature>
<dbReference type="InterPro" id="IPR000719">
    <property type="entry name" value="Prot_kinase_dom"/>
</dbReference>
<keyword evidence="2 5" id="KW-0547">Nucleotide-binding</keyword>
<dbReference type="Gene3D" id="1.10.510.10">
    <property type="entry name" value="Transferase(Phosphotransferase) domain 1"/>
    <property type="match status" value="1"/>
</dbReference>
<dbReference type="OrthoDB" id="9813021at2"/>
<evidence type="ECO:0000259" key="7">
    <source>
        <dbReference type="PROSITE" id="PS50011"/>
    </source>
</evidence>
<dbReference type="AlphaFoldDB" id="A0A369IFK4"/>
<dbReference type="PROSITE" id="PS00108">
    <property type="entry name" value="PROTEIN_KINASE_ST"/>
    <property type="match status" value="1"/>
</dbReference>
<sequence length="562" mass="62029">MISTQDILQKDARLQNGKYTIERVLGQGGFGITYLAQHTLFGQVALKELFLNHAAQIYCTRQGNTVLPKFDSVQFEGFKAKFLDEARTLARFKDIEGVVKVLDYFEENGTAYFSMEYINGQTLEDLVETKKVQHGGFMKEIEALAIIEQVGKALSIVHQQGVLHRDIKPANILLNAQTQRAALIDFGIARSFIEGSGTGQTAFFSEGFSAPELKLINLVKGTYTDIYSLGSTLFYCLTGQPAQAADQREMEGFKSPKYLNPSVSKATNEAIVKAVQLRPSERPATVEEFLSLLSVRAATPKHEQTIPDLPKPKKSEVTINDDVVNEKPKIKSEKTIVDEVEKVPPKEVKKEEVKVVSPPPMAPKPVIKMPPPPTIQSLAYNTSLFGYLKFRNEDALQDWYKALGIGAAVIFLTGVSLQIGANINLFIMAFIFGALVKVTMMYFAFQKWFAPKTYLHNAYDTILYTGALGLGLGLGGLLSLFVFPAESQQLVLFSLLYHSALGVILGKGITNADKQKPYMALAVPILIDGCANYLTNIALLVYLGTIAYGAWLFHQQQTKATA</sequence>
<comment type="caution">
    <text evidence="8">The sequence shown here is derived from an EMBL/GenBank/DDBJ whole genome shotgun (WGS) entry which is preliminary data.</text>
</comment>
<feature type="transmembrane region" description="Helical" evidence="6">
    <location>
        <begin position="518"/>
        <end position="543"/>
    </location>
</feature>
<keyword evidence="4 5" id="KW-0067">ATP-binding</keyword>
<evidence type="ECO:0000256" key="3">
    <source>
        <dbReference type="ARBA" id="ARBA00022777"/>
    </source>
</evidence>
<dbReference type="EMBL" id="QPIW01000002">
    <property type="protein sequence ID" value="RDB07097.1"/>
    <property type="molecule type" value="Genomic_DNA"/>
</dbReference>
<evidence type="ECO:0000313" key="9">
    <source>
        <dbReference type="Proteomes" id="UP000253141"/>
    </source>
</evidence>
<dbReference type="GO" id="GO:0004674">
    <property type="term" value="F:protein serine/threonine kinase activity"/>
    <property type="evidence" value="ECO:0007669"/>
    <property type="project" value="UniProtKB-KW"/>
</dbReference>
<protein>
    <submittedName>
        <fullName evidence="8">Serine/threonine protein kinase</fullName>
    </submittedName>
</protein>
<dbReference type="Gene3D" id="3.30.200.20">
    <property type="entry name" value="Phosphorylase Kinase, domain 1"/>
    <property type="match status" value="1"/>
</dbReference>
<dbReference type="CDD" id="cd14014">
    <property type="entry name" value="STKc_PknB_like"/>
    <property type="match status" value="1"/>
</dbReference>
<evidence type="ECO:0000313" key="8">
    <source>
        <dbReference type="EMBL" id="RDB07097.1"/>
    </source>
</evidence>
<feature type="transmembrane region" description="Helical" evidence="6">
    <location>
        <begin position="425"/>
        <end position="445"/>
    </location>
</feature>
<keyword evidence="3 8" id="KW-0418">Kinase</keyword>
<feature type="domain" description="Protein kinase" evidence="7">
    <location>
        <begin position="19"/>
        <end position="293"/>
    </location>
</feature>
<feature type="transmembrane region" description="Helical" evidence="6">
    <location>
        <begin position="489"/>
        <end position="506"/>
    </location>
</feature>
<proteinExistence type="predicted"/>
<dbReference type="RefSeq" id="WP_114459685.1">
    <property type="nucleotide sequence ID" value="NZ_QPIW01000002.1"/>
</dbReference>
<accession>A0A369IFK4</accession>
<feature type="transmembrane region" description="Helical" evidence="6">
    <location>
        <begin position="399"/>
        <end position="419"/>
    </location>
</feature>
<dbReference type="PANTHER" id="PTHR43289:SF34">
    <property type="entry name" value="SERINE_THREONINE-PROTEIN KINASE YBDM-RELATED"/>
    <property type="match status" value="1"/>
</dbReference>
<dbReference type="GO" id="GO:0005524">
    <property type="term" value="F:ATP binding"/>
    <property type="evidence" value="ECO:0007669"/>
    <property type="project" value="UniProtKB-UniRule"/>
</dbReference>
<keyword evidence="1" id="KW-0808">Transferase</keyword>
<dbReference type="InterPro" id="IPR017441">
    <property type="entry name" value="Protein_kinase_ATP_BS"/>
</dbReference>
<name>A0A369IFK4_9BACT</name>
<dbReference type="InterPro" id="IPR008271">
    <property type="entry name" value="Ser/Thr_kinase_AS"/>
</dbReference>
<evidence type="ECO:0000256" key="6">
    <source>
        <dbReference type="SAM" id="Phobius"/>
    </source>
</evidence>
<dbReference type="InterPro" id="IPR011009">
    <property type="entry name" value="Kinase-like_dom_sf"/>
</dbReference>
<keyword evidence="6" id="KW-0812">Transmembrane</keyword>
<evidence type="ECO:0000256" key="1">
    <source>
        <dbReference type="ARBA" id="ARBA00022679"/>
    </source>
</evidence>
<gene>
    <name evidence="8" type="ORF">DVG78_03480</name>
</gene>
<keyword evidence="6" id="KW-1133">Transmembrane helix</keyword>
<keyword evidence="6" id="KW-0472">Membrane</keyword>
<dbReference type="PANTHER" id="PTHR43289">
    <property type="entry name" value="MITOGEN-ACTIVATED PROTEIN KINASE KINASE KINASE 20-RELATED"/>
    <property type="match status" value="1"/>
</dbReference>
<organism evidence="8 9">
    <name type="scientific">Runella aurantiaca</name>
    <dbReference type="NCBI Taxonomy" id="2282308"/>
    <lineage>
        <taxon>Bacteria</taxon>
        <taxon>Pseudomonadati</taxon>
        <taxon>Bacteroidota</taxon>
        <taxon>Cytophagia</taxon>
        <taxon>Cytophagales</taxon>
        <taxon>Spirosomataceae</taxon>
        <taxon>Runella</taxon>
    </lineage>
</organism>
<dbReference type="PROSITE" id="PS00107">
    <property type="entry name" value="PROTEIN_KINASE_ATP"/>
    <property type="match status" value="1"/>
</dbReference>
<evidence type="ECO:0000256" key="2">
    <source>
        <dbReference type="ARBA" id="ARBA00022741"/>
    </source>
</evidence>
<keyword evidence="8" id="KW-0723">Serine/threonine-protein kinase</keyword>
<reference evidence="8 9" key="1">
    <citation type="submission" date="2018-07" db="EMBL/GenBank/DDBJ databases">
        <title>Genome analysis of Runella aurantiaca.</title>
        <authorList>
            <person name="Yang X."/>
        </authorList>
    </citation>
    <scope>NUCLEOTIDE SEQUENCE [LARGE SCALE GENOMIC DNA]</scope>
    <source>
        <strain evidence="8 9">YX9</strain>
    </source>
</reference>
<dbReference type="Proteomes" id="UP000253141">
    <property type="component" value="Unassembled WGS sequence"/>
</dbReference>
<keyword evidence="9" id="KW-1185">Reference proteome</keyword>
<evidence type="ECO:0000256" key="5">
    <source>
        <dbReference type="PROSITE-ProRule" id="PRU10141"/>
    </source>
</evidence>
<dbReference type="PROSITE" id="PS50011">
    <property type="entry name" value="PROTEIN_KINASE_DOM"/>
    <property type="match status" value="1"/>
</dbReference>
<dbReference type="SMART" id="SM00220">
    <property type="entry name" value="S_TKc"/>
    <property type="match status" value="1"/>
</dbReference>
<dbReference type="Pfam" id="PF00069">
    <property type="entry name" value="Pkinase"/>
    <property type="match status" value="1"/>
</dbReference>
<feature type="transmembrane region" description="Helical" evidence="6">
    <location>
        <begin position="457"/>
        <end position="483"/>
    </location>
</feature>
<evidence type="ECO:0000256" key="4">
    <source>
        <dbReference type="ARBA" id="ARBA00022840"/>
    </source>
</evidence>